<dbReference type="PANTHER" id="PTHR38009:SF1">
    <property type="entry name" value="CONSERVED HYPOTHETICAL PHAGE TAIL PROTEIN"/>
    <property type="match status" value="1"/>
</dbReference>
<gene>
    <name evidence="1" type="ORF">K788_0006956</name>
</gene>
<proteinExistence type="predicted"/>
<evidence type="ECO:0000313" key="1">
    <source>
        <dbReference type="EMBL" id="ALL70945.1"/>
    </source>
</evidence>
<dbReference type="RefSeq" id="WP_035993273.1">
    <property type="nucleotide sequence ID" value="NZ_CP012748.1"/>
</dbReference>
<dbReference type="InterPro" id="IPR010667">
    <property type="entry name" value="Phage_T4_Gp19"/>
</dbReference>
<keyword evidence="1" id="KW-0614">Plasmid</keyword>
<reference evidence="1 2" key="1">
    <citation type="journal article" date="2014" name="Genome Announc.">
        <title>Draft Genome Sequence of the Haloacid-Degrading Burkholderia caribensis Strain MBA4.</title>
        <authorList>
            <person name="Pan Y."/>
            <person name="Kong K.F."/>
            <person name="Tsang J.S."/>
        </authorList>
    </citation>
    <scope>NUCLEOTIDE SEQUENCE [LARGE SCALE GENOMIC DNA]</scope>
    <source>
        <strain evidence="1 2">MBA4</strain>
        <plasmid evidence="2">Plasmid</plasmid>
    </source>
</reference>
<dbReference type="Proteomes" id="UP000019146">
    <property type="component" value="Plasmid unnamed"/>
</dbReference>
<organism evidence="1 2">
    <name type="scientific">Paraburkholderia caribensis MBA4</name>
    <dbReference type="NCBI Taxonomy" id="1323664"/>
    <lineage>
        <taxon>Bacteria</taxon>
        <taxon>Pseudomonadati</taxon>
        <taxon>Pseudomonadota</taxon>
        <taxon>Betaproteobacteria</taxon>
        <taxon>Burkholderiales</taxon>
        <taxon>Burkholderiaceae</taxon>
        <taxon>Paraburkholderia</taxon>
    </lineage>
</organism>
<dbReference type="AlphaFoldDB" id="A0A0P0RPL9"/>
<evidence type="ECO:0000313" key="2">
    <source>
        <dbReference type="Proteomes" id="UP000019146"/>
    </source>
</evidence>
<dbReference type="NCBIfam" id="TIGR02241">
    <property type="entry name" value="conserved hypothetical phage tail region protein"/>
    <property type="match status" value="1"/>
</dbReference>
<dbReference type="GO" id="GO:0005198">
    <property type="term" value="F:structural molecule activity"/>
    <property type="evidence" value="ECO:0007669"/>
    <property type="project" value="InterPro"/>
</dbReference>
<name>A0A0P0RPL9_9BURK</name>
<dbReference type="Pfam" id="PF06841">
    <property type="entry name" value="Phage_T4_gp19"/>
    <property type="match status" value="1"/>
</dbReference>
<dbReference type="EMBL" id="CP012748">
    <property type="protein sequence ID" value="ALL70945.1"/>
    <property type="molecule type" value="Genomic_DNA"/>
</dbReference>
<dbReference type="KEGG" id="bcai:K788_0006956"/>
<accession>A0A0P0RPL9</accession>
<dbReference type="PANTHER" id="PTHR38009">
    <property type="entry name" value="CONSERVED HYPOTHETICAL PHAGE TAIL PROTEIN"/>
    <property type="match status" value="1"/>
</dbReference>
<protein>
    <submittedName>
        <fullName evidence="1">Conserved hypothetical phage tail region protein</fullName>
    </submittedName>
</protein>
<dbReference type="GeneID" id="69974355"/>
<dbReference type="InterPro" id="IPR011747">
    <property type="entry name" value="CHP02241"/>
</dbReference>
<sequence>MLTSNTTPDEFYLAFAYSVMIDQKAVAGFAEVSGLAMETEVETYREGGWNNGEHQFAGPTKYGSRIVLKRGFGDMPYLWQWYLGVMKGTIRRRDVTVTINCVNGAHKAGDAPRWVFRQACPVKWTGPELRAATSAVAFETVELVHQGLML</sequence>
<geneLocation type="plasmid" evidence="2"/>